<keyword evidence="4" id="KW-1185">Reference proteome</keyword>
<dbReference type="Pfam" id="PF01381">
    <property type="entry name" value="HTH_3"/>
    <property type="match status" value="1"/>
</dbReference>
<evidence type="ECO:0000313" key="3">
    <source>
        <dbReference type="EMBL" id="QVY62947.1"/>
    </source>
</evidence>
<organism evidence="3 4">
    <name type="scientific">Cytobacillus gottheilii</name>
    <dbReference type="NCBI Taxonomy" id="859144"/>
    <lineage>
        <taxon>Bacteria</taxon>
        <taxon>Bacillati</taxon>
        <taxon>Bacillota</taxon>
        <taxon>Bacilli</taxon>
        <taxon>Bacillales</taxon>
        <taxon>Bacillaceae</taxon>
        <taxon>Cytobacillus</taxon>
    </lineage>
</organism>
<feature type="domain" description="HTH cro/C1-type" evidence="2">
    <location>
        <begin position="2"/>
        <end position="56"/>
    </location>
</feature>
<feature type="compositionally biased region" description="Polar residues" evidence="1">
    <location>
        <begin position="10"/>
        <end position="19"/>
    </location>
</feature>
<gene>
    <name evidence="3" type="ORF">J1899_07860</name>
</gene>
<dbReference type="Proteomes" id="UP000679247">
    <property type="component" value="Chromosome"/>
</dbReference>
<dbReference type="SUPFAM" id="SSF47413">
    <property type="entry name" value="lambda repressor-like DNA-binding domains"/>
    <property type="match status" value="1"/>
</dbReference>
<dbReference type="SMART" id="SM00530">
    <property type="entry name" value="HTH_XRE"/>
    <property type="match status" value="1"/>
</dbReference>
<dbReference type="EMBL" id="CP071709">
    <property type="protein sequence ID" value="QVY62947.1"/>
    <property type="molecule type" value="Genomic_DNA"/>
</dbReference>
<evidence type="ECO:0000313" key="4">
    <source>
        <dbReference type="Proteomes" id="UP000679247"/>
    </source>
</evidence>
<evidence type="ECO:0000259" key="2">
    <source>
        <dbReference type="PROSITE" id="PS50943"/>
    </source>
</evidence>
<accession>A0ABX8FG19</accession>
<dbReference type="CDD" id="cd00093">
    <property type="entry name" value="HTH_XRE"/>
    <property type="match status" value="1"/>
</dbReference>
<dbReference type="InterPro" id="IPR010982">
    <property type="entry name" value="Lambda_DNA-bd_dom_sf"/>
</dbReference>
<reference evidence="3 4" key="1">
    <citation type="submission" date="2021-03" db="EMBL/GenBank/DDBJ databases">
        <title>The first data on the complete genome of the tetrodotoxin-producing bacterium.</title>
        <authorList>
            <person name="Melnikova D.I."/>
            <person name="Nijland R."/>
            <person name="Magarlamov T.Y."/>
        </authorList>
    </citation>
    <scope>NUCLEOTIDE SEQUENCE [LARGE SCALE GENOMIC DNA]</scope>
    <source>
        <strain evidence="3 4">1839</strain>
    </source>
</reference>
<dbReference type="RefSeq" id="WP_214478311.1">
    <property type="nucleotide sequence ID" value="NZ_CP071709.1"/>
</dbReference>
<name>A0ABX8FG19_9BACI</name>
<sequence length="62" mass="7394">MLRERRLAQGLTQQQLSERTSVDSKQIGDYENNRYIMKVSTAKVFADLLHCSIEDLYEWHYD</sequence>
<dbReference type="Gene3D" id="1.10.260.40">
    <property type="entry name" value="lambda repressor-like DNA-binding domains"/>
    <property type="match status" value="1"/>
</dbReference>
<dbReference type="PROSITE" id="PS50943">
    <property type="entry name" value="HTH_CROC1"/>
    <property type="match status" value="1"/>
</dbReference>
<feature type="region of interest" description="Disordered" evidence="1">
    <location>
        <begin position="1"/>
        <end position="20"/>
    </location>
</feature>
<dbReference type="InterPro" id="IPR001387">
    <property type="entry name" value="Cro/C1-type_HTH"/>
</dbReference>
<protein>
    <submittedName>
        <fullName evidence="3">Helix-turn-helix transcriptional regulator</fullName>
    </submittedName>
</protein>
<evidence type="ECO:0000256" key="1">
    <source>
        <dbReference type="SAM" id="MobiDB-lite"/>
    </source>
</evidence>
<proteinExistence type="predicted"/>